<dbReference type="InterPro" id="IPR027417">
    <property type="entry name" value="P-loop_NTPase"/>
</dbReference>
<protein>
    <submittedName>
        <fullName evidence="1">SMC domain protein</fullName>
    </submittedName>
</protein>
<sequence length="790" mass="88852">MILLFEPDALWDRCSGILGDCGIHDQSHPPAAIKYDVHELLRESAKWKCICVAAHVASEKGLLQVLDNQARMAAWKSEHLMACSLPGPAEDAPQNLKPILLNKNTDYHRERPVAVINAQDVSSPEDLEKPGASCWIKMSDVTLEGLRQAFLDPVSRIRLASDSAPEEHTEFIAMTWQGGFLDGAAIHLNENLNVLIGGRGTGKSTIVESIRYVLGMEPLGEEATKSHNGIIRQVLRSGTKISMLVRSYHPDKRHYVVERTIPNPPIVKDEAGKVLNLTPADVVPQTEIYGQHEISELTKSRDKLTRLLGRFVERDTDIAKRKSSVRRQLERSRTRLLETQKEFAQIEERLATLPALEETLRRFQDAGLEEKLKEQSLLVREERVLKTAEERIHPFREVMTALAQSVPIDCALISEKALQDLPGKEILSEANGILNQLADDMRQISVGMNRAIEKAQTGLAEIRERWEKRKASVMEGYQAILRDLQKSKVDGEEFIRLRQQIEELRPLKERQTLLNRDANAHEAERRNLLSEWEDVKAEEFRNIERAAKKVNRKLQGRVLVDVTAGGNREPLIQLLRDQIGGRLSEAIETLTRRKDFSLPVFASACREGKDALSQKFGIPPSQSERIAQAHPDVIMQIEELELPPTTAIKLNVAADDQPPTWQTLEDLSTGQKATAVLLLLLLESNAPLVVDQPEDDLDNRFISDGIVPKMREEKRRRQFIFATHNANIPVLGDAELIVGLTAYGEAGEGKAKLSEAHMGSIDTRAVREMVEEVLEGGRDAFEMRRLKYGF</sequence>
<reference evidence="1" key="1">
    <citation type="submission" date="2018-07" db="EMBL/GenBank/DDBJ databases">
        <authorList>
            <consortium name="Genoscope - CEA"/>
            <person name="William W."/>
        </authorList>
    </citation>
    <scope>NUCLEOTIDE SEQUENCE</scope>
    <source>
        <strain evidence="1">IK1</strain>
    </source>
</reference>
<dbReference type="GO" id="GO:0000731">
    <property type="term" value="P:DNA synthesis involved in DNA repair"/>
    <property type="evidence" value="ECO:0007669"/>
    <property type="project" value="TreeGrafter"/>
</dbReference>
<gene>
    <name evidence="1" type="ORF">TRIP_B330544</name>
</gene>
<dbReference type="EMBL" id="UPXX01000027">
    <property type="protein sequence ID" value="VBB44438.1"/>
    <property type="molecule type" value="Genomic_DNA"/>
</dbReference>
<dbReference type="PANTHER" id="PTHR32182">
    <property type="entry name" value="DNA REPLICATION AND REPAIR PROTEIN RECF"/>
    <property type="match status" value="1"/>
</dbReference>
<dbReference type="InterPro" id="IPR054787">
    <property type="entry name" value="TrlF_ATPase"/>
</dbReference>
<dbReference type="PANTHER" id="PTHR32182:SF22">
    <property type="entry name" value="ATP-DEPENDENT ENDONUCLEASE, OLD FAMILY-RELATED"/>
    <property type="match status" value="1"/>
</dbReference>
<name>A0A653A909_UNCDX</name>
<accession>A0A653A909</accession>
<dbReference type="AlphaFoldDB" id="A0A653A909"/>
<evidence type="ECO:0000313" key="1">
    <source>
        <dbReference type="EMBL" id="VBB44438.1"/>
    </source>
</evidence>
<organism evidence="1">
    <name type="scientific">Uncultured Desulfatiglans sp</name>
    <dbReference type="NCBI Taxonomy" id="1748965"/>
    <lineage>
        <taxon>Bacteria</taxon>
        <taxon>Pseudomonadati</taxon>
        <taxon>Thermodesulfobacteriota</taxon>
        <taxon>Desulfobacteria</taxon>
        <taxon>Desulfatiglandales</taxon>
        <taxon>Desulfatiglandaceae</taxon>
        <taxon>Desulfatiglans</taxon>
        <taxon>environmental samples</taxon>
    </lineage>
</organism>
<dbReference type="GO" id="GO:0006302">
    <property type="term" value="P:double-strand break repair"/>
    <property type="evidence" value="ECO:0007669"/>
    <property type="project" value="TreeGrafter"/>
</dbReference>
<proteinExistence type="predicted"/>
<dbReference type="SUPFAM" id="SSF52540">
    <property type="entry name" value="P-loop containing nucleoside triphosphate hydrolases"/>
    <property type="match status" value="1"/>
</dbReference>
<dbReference type="Gene3D" id="3.40.50.300">
    <property type="entry name" value="P-loop containing nucleotide triphosphate hydrolases"/>
    <property type="match status" value="2"/>
</dbReference>
<dbReference type="NCBIfam" id="NF045780">
    <property type="entry name" value="TrlF_fam_ATP"/>
    <property type="match status" value="1"/>
</dbReference>